<feature type="compositionally biased region" description="Low complexity" evidence="1">
    <location>
        <begin position="202"/>
        <end position="229"/>
    </location>
</feature>
<gene>
    <name evidence="2" type="ORF">EW146_g7160</name>
</gene>
<accession>A0A4S4LNF5</accession>
<dbReference type="EMBL" id="SGPL01000394">
    <property type="protein sequence ID" value="THH13011.1"/>
    <property type="molecule type" value="Genomic_DNA"/>
</dbReference>
<proteinExistence type="predicted"/>
<dbReference type="AlphaFoldDB" id="A0A4S4LNF5"/>
<organism evidence="2 3">
    <name type="scientific">Bondarzewia mesenterica</name>
    <dbReference type="NCBI Taxonomy" id="1095465"/>
    <lineage>
        <taxon>Eukaryota</taxon>
        <taxon>Fungi</taxon>
        <taxon>Dikarya</taxon>
        <taxon>Basidiomycota</taxon>
        <taxon>Agaricomycotina</taxon>
        <taxon>Agaricomycetes</taxon>
        <taxon>Russulales</taxon>
        <taxon>Bondarzewiaceae</taxon>
        <taxon>Bondarzewia</taxon>
    </lineage>
</organism>
<feature type="region of interest" description="Disordered" evidence="1">
    <location>
        <begin position="202"/>
        <end position="311"/>
    </location>
</feature>
<feature type="region of interest" description="Disordered" evidence="1">
    <location>
        <begin position="158"/>
        <end position="183"/>
    </location>
</feature>
<dbReference type="Proteomes" id="UP000310158">
    <property type="component" value="Unassembled WGS sequence"/>
</dbReference>
<sequence length="344" mass="36465">MGVDVLNGAFGIDVLSIFTIALKPAATMSSGVQKTVMNHTSGDVTSATSATEQHTALSDVSNALTTSSTALSACTATSTNSTTSDAPKTPCAHALPHARTIELPAHRRTLRIKVQLLERKKVNKVIAHLPALPDGTVVAAGEGTAKPIHAMCLSYPEQEAEEKHFRRTSVASSTRRRSPKSRSSLFLFPSTTSLSACSWATTSNSTIKPKPTKSSKPTSQASSATSSITRNPDASSHRATLKLMPTTPHPACPYAPSDRAFSPPCSRSTTTPASYSDSESNDSETSDSDSEPPSSPLSDASSSHADDERARTSRSLFGIGHWPLTVKRGGWAVASIKSVWNWRF</sequence>
<evidence type="ECO:0000256" key="1">
    <source>
        <dbReference type="SAM" id="MobiDB-lite"/>
    </source>
</evidence>
<evidence type="ECO:0000313" key="3">
    <source>
        <dbReference type="Proteomes" id="UP000310158"/>
    </source>
</evidence>
<name>A0A4S4LNF5_9AGAM</name>
<reference evidence="2 3" key="1">
    <citation type="submission" date="2019-02" db="EMBL/GenBank/DDBJ databases">
        <title>Genome sequencing of the rare red list fungi Bondarzewia mesenterica.</title>
        <authorList>
            <person name="Buettner E."/>
            <person name="Kellner H."/>
        </authorList>
    </citation>
    <scope>NUCLEOTIDE SEQUENCE [LARGE SCALE GENOMIC DNA]</scope>
    <source>
        <strain evidence="2 3">DSM 108281</strain>
    </source>
</reference>
<keyword evidence="3" id="KW-1185">Reference proteome</keyword>
<comment type="caution">
    <text evidence="2">The sequence shown here is derived from an EMBL/GenBank/DDBJ whole genome shotgun (WGS) entry which is preliminary data.</text>
</comment>
<protein>
    <submittedName>
        <fullName evidence="2">Uncharacterized protein</fullName>
    </submittedName>
</protein>
<feature type="compositionally biased region" description="Acidic residues" evidence="1">
    <location>
        <begin position="279"/>
        <end position="290"/>
    </location>
</feature>
<evidence type="ECO:0000313" key="2">
    <source>
        <dbReference type="EMBL" id="THH13011.1"/>
    </source>
</evidence>